<proteinExistence type="predicted"/>
<sequence length="576" mass="67316">IDDWCVQARRLYRGDCNVLHQIENLTKLPLGKTFWKEFDVILKSRHDLLLPILYKITTEQSERNSYIEYDLELKTCAQHLLDNILHGPFYELAWRSVGNNFPEAEYLEPLFLDIAKFDSAYPLISGKVLDVRKRIRRRIDRKIKGAWNVFWSDTTVSKTRLIISATLKALRISKCKNYIPEKRVFNEDCFITRIYAGEVIGHRFLLLVILQSICRQYKITSRVSYDYLIIEDPTDPDGQLYFTLGGTHVERKLIFHKELRAMMSTPAAMMMRSVDSLLAEYLQPLNGIQCLNFVMLSLNDTLEGSISRFYESFPDPSIIKIDYTPIYEADYCNKPLNSFKRSHYIKKLFPFSKRCIADEVYSNMEKIYTYTRHICERPAVGDWENYDLKSNDWYKDLRKLVLTSYPWDHNHIIGCDTFDLPSDYIITDFEDESAIVKYEEIYATTVNVGTFMRWREEELVLILCEVNVQMNRKNLGITHALTCEGLNELIHVEDLDSGSTHPVTLTEINTFIKTVAPLNKLGMIFKFFSSYTGFGELNIKTISTIERGLQERTIITFAENVKRLQKIDKRLDAFNI</sequence>
<evidence type="ECO:0000313" key="1">
    <source>
        <dbReference type="EMBL" id="KAG0672406.1"/>
    </source>
</evidence>
<protein>
    <submittedName>
        <fullName evidence="1">Uncharacterized protein</fullName>
    </submittedName>
</protein>
<reference evidence="1 2" key="1">
    <citation type="submission" date="2020-11" db="EMBL/GenBank/DDBJ databases">
        <title>Kefir isolates.</title>
        <authorList>
            <person name="Marcisauskas S."/>
            <person name="Kim Y."/>
            <person name="Blasche S."/>
        </authorList>
    </citation>
    <scope>NUCLEOTIDE SEQUENCE [LARGE SCALE GENOMIC DNA]</scope>
    <source>
        <strain evidence="1 2">OG2</strain>
    </source>
</reference>
<evidence type="ECO:0000313" key="2">
    <source>
        <dbReference type="Proteomes" id="UP000750334"/>
    </source>
</evidence>
<dbReference type="AlphaFoldDB" id="A0A9P7BBN1"/>
<gene>
    <name evidence="1" type="ORF">C6P45_003090</name>
</gene>
<dbReference type="EMBL" id="PUHR01000003">
    <property type="protein sequence ID" value="KAG0672406.1"/>
    <property type="molecule type" value="Genomic_DNA"/>
</dbReference>
<comment type="caution">
    <text evidence="1">The sequence shown here is derived from an EMBL/GenBank/DDBJ whole genome shotgun (WGS) entry which is preliminary data.</text>
</comment>
<organism evidence="1 2">
    <name type="scientific">Maudiozyma exigua</name>
    <name type="common">Yeast</name>
    <name type="synonym">Kazachstania exigua</name>
    <dbReference type="NCBI Taxonomy" id="34358"/>
    <lineage>
        <taxon>Eukaryota</taxon>
        <taxon>Fungi</taxon>
        <taxon>Dikarya</taxon>
        <taxon>Ascomycota</taxon>
        <taxon>Saccharomycotina</taxon>
        <taxon>Saccharomycetes</taxon>
        <taxon>Saccharomycetales</taxon>
        <taxon>Saccharomycetaceae</taxon>
        <taxon>Maudiozyma</taxon>
    </lineage>
</organism>
<dbReference type="Proteomes" id="UP000750334">
    <property type="component" value="Unassembled WGS sequence"/>
</dbReference>
<feature type="non-terminal residue" evidence="1">
    <location>
        <position position="1"/>
    </location>
</feature>
<name>A0A9P7BBN1_MAUEX</name>
<accession>A0A9P7BBN1</accession>
<keyword evidence="2" id="KW-1185">Reference proteome</keyword>